<dbReference type="Pfam" id="PF01569">
    <property type="entry name" value="PAP2"/>
    <property type="match status" value="1"/>
</dbReference>
<dbReference type="VEuPathDB" id="FungiDB:JI435_306400"/>
<evidence type="ECO:0000256" key="7">
    <source>
        <dbReference type="SAM" id="Phobius"/>
    </source>
</evidence>
<dbReference type="PANTHER" id="PTHR10165:SF35">
    <property type="entry name" value="RE23632P"/>
    <property type="match status" value="1"/>
</dbReference>
<dbReference type="InterPro" id="IPR029063">
    <property type="entry name" value="SAM-dependent_MTases_sf"/>
</dbReference>
<feature type="transmembrane region" description="Helical" evidence="7">
    <location>
        <begin position="517"/>
        <end position="534"/>
    </location>
</feature>
<dbReference type="Pfam" id="PF13489">
    <property type="entry name" value="Methyltransf_23"/>
    <property type="match status" value="1"/>
</dbReference>
<dbReference type="InterPro" id="IPR000326">
    <property type="entry name" value="PAP2/HPO"/>
</dbReference>
<dbReference type="RefSeq" id="XP_001799444.1">
    <property type="nucleotide sequence ID" value="XM_001799392.1"/>
</dbReference>
<organism evidence="9 10">
    <name type="scientific">Phaeosphaeria nodorum (strain SN15 / ATCC MYA-4574 / FGSC 10173)</name>
    <name type="common">Glume blotch fungus</name>
    <name type="synonym">Parastagonospora nodorum</name>
    <dbReference type="NCBI Taxonomy" id="321614"/>
    <lineage>
        <taxon>Eukaryota</taxon>
        <taxon>Fungi</taxon>
        <taxon>Dikarya</taxon>
        <taxon>Ascomycota</taxon>
        <taxon>Pezizomycotina</taxon>
        <taxon>Dothideomycetes</taxon>
        <taxon>Pleosporomycetidae</taxon>
        <taxon>Pleosporales</taxon>
        <taxon>Pleosporineae</taxon>
        <taxon>Phaeosphaeriaceae</taxon>
        <taxon>Parastagonospora</taxon>
    </lineage>
</organism>
<evidence type="ECO:0000256" key="5">
    <source>
        <dbReference type="ARBA" id="ARBA00023136"/>
    </source>
</evidence>
<dbReference type="PANTHER" id="PTHR10165">
    <property type="entry name" value="LIPID PHOSPHATE PHOSPHATASE"/>
    <property type="match status" value="1"/>
</dbReference>
<gene>
    <name evidence="9" type="ORF">SNOG_09142</name>
</gene>
<dbReference type="CDD" id="cd03390">
    <property type="entry name" value="PAP2_containing_1_like"/>
    <property type="match status" value="1"/>
</dbReference>
<dbReference type="FunFam" id="1.20.144.10:FF:000017">
    <property type="entry name" value="Diacylglycerol pyrophosphate phosphatase 1"/>
    <property type="match status" value="1"/>
</dbReference>
<dbReference type="GO" id="GO:0016020">
    <property type="term" value="C:membrane"/>
    <property type="evidence" value="ECO:0000318"/>
    <property type="project" value="GO_Central"/>
</dbReference>
<feature type="domain" description="Phosphatidic acid phosphatase type 2/haloperoxidase" evidence="8">
    <location>
        <begin position="515"/>
        <end position="659"/>
    </location>
</feature>
<reference evidence="10" key="1">
    <citation type="journal article" date="2007" name="Plant Cell">
        <title>Dothideomycete-plant interactions illuminated by genome sequencing and EST analysis of the wheat pathogen Stagonospora nodorum.</title>
        <authorList>
            <person name="Hane J.K."/>
            <person name="Lowe R.G."/>
            <person name="Solomon P.S."/>
            <person name="Tan K.C."/>
            <person name="Schoch C.L."/>
            <person name="Spatafora J.W."/>
            <person name="Crous P.W."/>
            <person name="Kodira C."/>
            <person name="Birren B.W."/>
            <person name="Galagan J.E."/>
            <person name="Torriani S.F."/>
            <person name="McDonald B.A."/>
            <person name="Oliver R.P."/>
        </authorList>
    </citation>
    <scope>NUCLEOTIDE SEQUENCE [LARGE SCALE GENOMIC DNA]</scope>
    <source>
        <strain evidence="10">SN15 / ATCC MYA-4574 / FGSC 10173</strain>
    </source>
</reference>
<dbReference type="AlphaFoldDB" id="Q0UGH2"/>
<feature type="transmembrane region" description="Helical" evidence="7">
    <location>
        <begin position="484"/>
        <end position="505"/>
    </location>
</feature>
<feature type="compositionally biased region" description="Low complexity" evidence="6">
    <location>
        <begin position="28"/>
        <end position="39"/>
    </location>
</feature>
<dbReference type="InterPro" id="IPR043216">
    <property type="entry name" value="PAP-like"/>
</dbReference>
<dbReference type="EMBL" id="CH445338">
    <property type="protein sequence ID" value="EAT83334.2"/>
    <property type="molecule type" value="Genomic_DNA"/>
</dbReference>
<feature type="transmembrane region" description="Helical" evidence="7">
    <location>
        <begin position="584"/>
        <end position="601"/>
    </location>
</feature>
<dbReference type="SUPFAM" id="SSF48317">
    <property type="entry name" value="Acid phosphatase/Vanadium-dependent haloperoxidase"/>
    <property type="match status" value="1"/>
</dbReference>
<dbReference type="Gene3D" id="3.40.50.150">
    <property type="entry name" value="Vaccinia Virus protein VP39"/>
    <property type="match status" value="1"/>
</dbReference>
<keyword evidence="4 7" id="KW-1133">Transmembrane helix</keyword>
<evidence type="ECO:0000259" key="8">
    <source>
        <dbReference type="SMART" id="SM00014"/>
    </source>
</evidence>
<dbReference type="GO" id="GO:0006644">
    <property type="term" value="P:phospholipid metabolic process"/>
    <property type="evidence" value="ECO:0000318"/>
    <property type="project" value="GO_Central"/>
</dbReference>
<proteinExistence type="inferred from homology"/>
<dbReference type="Gene3D" id="1.20.144.10">
    <property type="entry name" value="Phosphatidic acid phosphatase type 2/haloperoxidase"/>
    <property type="match status" value="1"/>
</dbReference>
<comment type="subcellular location">
    <subcellularLocation>
        <location evidence="1">Membrane</location>
        <topology evidence="1">Multi-pass membrane protein</topology>
    </subcellularLocation>
</comment>
<evidence type="ECO:0000256" key="2">
    <source>
        <dbReference type="ARBA" id="ARBA00008816"/>
    </source>
</evidence>
<dbReference type="InParanoid" id="Q0UGH2"/>
<evidence type="ECO:0000256" key="4">
    <source>
        <dbReference type="ARBA" id="ARBA00022989"/>
    </source>
</evidence>
<accession>Q0UGH2</accession>
<evidence type="ECO:0000256" key="3">
    <source>
        <dbReference type="ARBA" id="ARBA00022692"/>
    </source>
</evidence>
<dbReference type="Proteomes" id="UP000001055">
    <property type="component" value="Unassembled WGS sequence"/>
</dbReference>
<name>Q0UGH2_PHANO</name>
<dbReference type="SMART" id="SM00014">
    <property type="entry name" value="acidPPc"/>
    <property type="match status" value="1"/>
</dbReference>
<dbReference type="GO" id="GO:0046839">
    <property type="term" value="P:phospholipid dephosphorylation"/>
    <property type="evidence" value="ECO:0000318"/>
    <property type="project" value="GO_Central"/>
</dbReference>
<dbReference type="InterPro" id="IPR036938">
    <property type="entry name" value="PAP2/HPO_sf"/>
</dbReference>
<comment type="similarity">
    <text evidence="2">Belongs to the PA-phosphatase related phosphoesterase family.</text>
</comment>
<dbReference type="eggNOG" id="KOG3030">
    <property type="taxonomic scope" value="Eukaryota"/>
</dbReference>
<dbReference type="GeneID" id="5976345"/>
<dbReference type="CDD" id="cd02440">
    <property type="entry name" value="AdoMet_MTases"/>
    <property type="match status" value="1"/>
</dbReference>
<dbReference type="VEuPathDB" id="FungiDB:JI435_091420"/>
<dbReference type="STRING" id="321614.Q0UGH2"/>
<evidence type="ECO:0000313" key="10">
    <source>
        <dbReference type="Proteomes" id="UP000001055"/>
    </source>
</evidence>
<dbReference type="KEGG" id="pno:SNOG_09142"/>
<sequence length="717" mass="80331">MVEEAPPPGSSVAAQKASPPKRSRADSDSSASVDSTRSVRTLAPDDLEYVFENGRTYGNDTYYMPGIDMPNNDFRAQDYLAIHIQVFVRALQGKTDNPHVCCRRQEGSLDLGTGPGHWAVDMSRQYNAEVVGIDMTEWDLDAHRRMIWELDDLDVWAREPDIEDLTAQLGQFDFFTEPFNRNPIDPSSRTEPAADLGTLQDTAHTSVESLLNLVTRPEPGWHFSDAYEFIHLRNMKGAFTHWEEVYAEIYKSLSPGGWVEIADWDLGQVPPLSSPTTGTPSVLPLPTLRKIYAAGIEASFKSGRPLGTFYMHPSYLEEAGFTDIQTTHVNVPVGQWHQDEAQKSIGKLMLVVVMETFELGLPRLLTKWGDKEKVWTIEEIQEALELARQEILDWSEKAEKGEVEGWCASLKWITGRKSWHASLVPLRGSGRIYSGMLPNSGPRETEPIDEKAQLQFFAQPFHRMFFLDNLSISYPHAEVERVSVLWLFIYAGALPLTTLILWALLLRPSPHKAHVTLLGWLVSMLLTLFITDVIKNAVGRPRPDLIARCKPAPGTPAHTLVTWEVCTETNHHVLHDGWRSFPSGHSSFSFAGLGYLSLWIAGQCHVYRPRADLARVLVALAPLLGAALIAISRCEDYRHDVWDVSVGSLLGLGVAHATYRRYYPGLGSRGCAEPYKNPADEGGKGWKRVEDEEVARGVGEFELEEFSEEEDGGRGRR</sequence>
<evidence type="ECO:0000256" key="1">
    <source>
        <dbReference type="ARBA" id="ARBA00004141"/>
    </source>
</evidence>
<evidence type="ECO:0000313" key="9">
    <source>
        <dbReference type="EMBL" id="EAT83334.2"/>
    </source>
</evidence>
<dbReference type="HOGENOM" id="CLU_385472_0_0_1"/>
<dbReference type="GO" id="GO:0008195">
    <property type="term" value="F:phosphatidate phosphatase activity"/>
    <property type="evidence" value="ECO:0000318"/>
    <property type="project" value="GO_Central"/>
</dbReference>
<keyword evidence="5 7" id="KW-0472">Membrane</keyword>
<feature type="transmembrane region" description="Helical" evidence="7">
    <location>
        <begin position="613"/>
        <end position="631"/>
    </location>
</feature>
<feature type="region of interest" description="Disordered" evidence="6">
    <location>
        <begin position="1"/>
        <end position="39"/>
    </location>
</feature>
<protein>
    <recommendedName>
        <fullName evidence="8">Phosphatidic acid phosphatase type 2/haloperoxidase domain-containing protein</fullName>
    </recommendedName>
</protein>
<keyword evidence="3 7" id="KW-0812">Transmembrane</keyword>
<dbReference type="SUPFAM" id="SSF53335">
    <property type="entry name" value="S-adenosyl-L-methionine-dependent methyltransferases"/>
    <property type="match status" value="1"/>
</dbReference>
<evidence type="ECO:0000256" key="6">
    <source>
        <dbReference type="SAM" id="MobiDB-lite"/>
    </source>
</evidence>